<sequence length="273" mass="32140">METITEQDLEYELRKIIQSQNDRAKAVNDAIIYCRNILESYRSNLIQNGFEDESSEIQFFKEEKQVPLSYLIYYSMVQSFELKFGLVNIELVKVDLQNHISDINRFRTEHQSFVQYMNLDQNYLDRYYFTREFQNTIIFPKTEFYPLDQDFNSACDLLLGKLNAYSKFHSYLINRAKGDFIWNKGAGQPIRLLEWTASKVSLTELAFALKHAGVFNYGKASINEIVQWVENATGFDLGDYHHTSLRFRNRSNPTKFLDELKGKLLIWIHSLDA</sequence>
<dbReference type="RefSeq" id="WP_317901672.1">
    <property type="nucleotide sequence ID" value="NZ_JAIRBC010000008.1"/>
</dbReference>
<evidence type="ECO:0000313" key="1">
    <source>
        <dbReference type="EMBL" id="MCG2460526.1"/>
    </source>
</evidence>
<keyword evidence="2" id="KW-1185">Reference proteome</keyword>
<organism evidence="1 2">
    <name type="scientific">Cerina litoralis</name>
    <dbReference type="NCBI Taxonomy" id="2874477"/>
    <lineage>
        <taxon>Bacteria</taxon>
        <taxon>Pseudomonadati</taxon>
        <taxon>Bacteroidota</taxon>
        <taxon>Flavobacteriia</taxon>
        <taxon>Flavobacteriales</taxon>
        <taxon>Flavobacteriaceae</taxon>
        <taxon>Cerina</taxon>
    </lineage>
</organism>
<dbReference type="AlphaFoldDB" id="A0AAE3EVR2"/>
<evidence type="ECO:0000313" key="2">
    <source>
        <dbReference type="Proteomes" id="UP001200642"/>
    </source>
</evidence>
<dbReference type="InterPro" id="IPR018534">
    <property type="entry name" value="Tet_reg_excision_RteC"/>
</dbReference>
<accession>A0AAE3EVR2</accession>
<name>A0AAE3EVR2_9FLAO</name>
<dbReference type="EMBL" id="JAIRBC010000008">
    <property type="protein sequence ID" value="MCG2460526.1"/>
    <property type="molecule type" value="Genomic_DNA"/>
</dbReference>
<gene>
    <name evidence="1" type="ORF">K8352_07190</name>
</gene>
<dbReference type="Proteomes" id="UP001200642">
    <property type="component" value="Unassembled WGS sequence"/>
</dbReference>
<protein>
    <submittedName>
        <fullName evidence="1">RteC domain-containing protein</fullName>
    </submittedName>
</protein>
<proteinExistence type="predicted"/>
<reference evidence="1" key="1">
    <citation type="submission" date="2023-02" db="EMBL/GenBank/DDBJ databases">
        <title>Genome of Flavobacteriaceae gen. nov. sp. strain F89.</title>
        <authorList>
            <person name="Wang Y."/>
        </authorList>
    </citation>
    <scope>NUCLEOTIDE SEQUENCE</scope>
    <source>
        <strain evidence="1">F89</strain>
    </source>
</reference>
<comment type="caution">
    <text evidence="1">The sequence shown here is derived from an EMBL/GenBank/DDBJ whole genome shotgun (WGS) entry which is preliminary data.</text>
</comment>
<dbReference type="Pfam" id="PF09357">
    <property type="entry name" value="RteC"/>
    <property type="match status" value="1"/>
</dbReference>